<dbReference type="WBParaSite" id="SCUD_0001165001-mRNA-1">
    <property type="protein sequence ID" value="SCUD_0001165001-mRNA-1"/>
    <property type="gene ID" value="SCUD_0001165001"/>
</dbReference>
<dbReference type="AlphaFoldDB" id="A0A183K9G7"/>
<sequence length="172" mass="19362">MRRVADGRILDVDDSVGRWRACVVRAGWTSGFDDPAGRQTYEGKTKVLKFKAENSNPITLDGKTLEDVESFTYLGSIVDGQGGSDVDVKITNVDDLCPNDWRPTRIRREWCDKLANVEVTTRGQHLTWTTPLTYQGTIDALKAVQHRGRYYRNILVRVNKSESKTTAAWASP</sequence>
<organism evidence="3">
    <name type="scientific">Schistosoma curassoni</name>
    <dbReference type="NCBI Taxonomy" id="6186"/>
    <lineage>
        <taxon>Eukaryota</taxon>
        <taxon>Metazoa</taxon>
        <taxon>Spiralia</taxon>
        <taxon>Lophotrochozoa</taxon>
        <taxon>Platyhelminthes</taxon>
        <taxon>Trematoda</taxon>
        <taxon>Digenea</taxon>
        <taxon>Strigeidida</taxon>
        <taxon>Schistosomatoidea</taxon>
        <taxon>Schistosomatidae</taxon>
        <taxon>Schistosoma</taxon>
    </lineage>
</organism>
<keyword evidence="2" id="KW-1185">Reference proteome</keyword>
<evidence type="ECO:0000313" key="2">
    <source>
        <dbReference type="Proteomes" id="UP000279833"/>
    </source>
</evidence>
<dbReference type="EMBL" id="UZAK01034554">
    <property type="protein sequence ID" value="VDP45489.1"/>
    <property type="molecule type" value="Genomic_DNA"/>
</dbReference>
<gene>
    <name evidence="1" type="ORF">SCUD_LOCUS11650</name>
</gene>
<reference evidence="3" key="1">
    <citation type="submission" date="2016-06" db="UniProtKB">
        <authorList>
            <consortium name="WormBaseParasite"/>
        </authorList>
    </citation>
    <scope>IDENTIFICATION</scope>
</reference>
<evidence type="ECO:0000313" key="1">
    <source>
        <dbReference type="EMBL" id="VDP45489.1"/>
    </source>
</evidence>
<name>A0A183K9G7_9TREM</name>
<accession>A0A183K9G7</accession>
<dbReference type="Proteomes" id="UP000279833">
    <property type="component" value="Unassembled WGS sequence"/>
</dbReference>
<protein>
    <submittedName>
        <fullName evidence="3">Fibronectin type-III domain-containing protein</fullName>
    </submittedName>
</protein>
<proteinExistence type="predicted"/>
<reference evidence="1 2" key="2">
    <citation type="submission" date="2018-11" db="EMBL/GenBank/DDBJ databases">
        <authorList>
            <consortium name="Pathogen Informatics"/>
        </authorList>
    </citation>
    <scope>NUCLEOTIDE SEQUENCE [LARGE SCALE GENOMIC DNA]</scope>
    <source>
        <strain evidence="1">Dakar</strain>
        <strain evidence="2">Dakar, Senegal</strain>
    </source>
</reference>
<evidence type="ECO:0000313" key="3">
    <source>
        <dbReference type="WBParaSite" id="SCUD_0001165001-mRNA-1"/>
    </source>
</evidence>